<proteinExistence type="predicted"/>
<sequence length="270" mass="30104">MSYSSETKPAKILNLSSLKEINESLYLVRNSDNAYFSTKKPENNSDRVAFSLTTSNINIQPIVRQVICTNKGKRYNNYQSFVIEPKDKSTGIAIIMIKLEEHQTFYCNVRILPLNTLSDIAEPEIDSKLLTINLEKSKCVLKTDVTITASNTGEALYSVHDVDVNAISDLVTQGEIVELKRELEFQGAKLIAHYFQEILDIIVNESPANTGKLPVIPDEYILNLPNDQLKEMISANAISGCIAIEIIGSNVIQDLNRDWTAAGSFIGYIL</sequence>
<name>A0ABU1L927_9FLAO</name>
<keyword evidence="2" id="KW-1185">Reference proteome</keyword>
<comment type="caution">
    <text evidence="1">The sequence shown here is derived from an EMBL/GenBank/DDBJ whole genome shotgun (WGS) entry which is preliminary data.</text>
</comment>
<dbReference type="RefSeq" id="WP_115981480.1">
    <property type="nucleotide sequence ID" value="NZ_JAVDQS010000001.1"/>
</dbReference>
<accession>A0ABU1L927</accession>
<reference evidence="1 2" key="1">
    <citation type="submission" date="2023-07" db="EMBL/GenBank/DDBJ databases">
        <title>Sorghum-associated microbial communities from plants grown in Nebraska, USA.</title>
        <authorList>
            <person name="Schachtman D."/>
        </authorList>
    </citation>
    <scope>NUCLEOTIDE SEQUENCE [LARGE SCALE GENOMIC DNA]</scope>
    <source>
        <strain evidence="1 2">DS1709</strain>
    </source>
</reference>
<organism evidence="1 2">
    <name type="scientific">Chryseobacterium geocarposphaerae</name>
    <dbReference type="NCBI Taxonomy" id="1416776"/>
    <lineage>
        <taxon>Bacteria</taxon>
        <taxon>Pseudomonadati</taxon>
        <taxon>Bacteroidota</taxon>
        <taxon>Flavobacteriia</taxon>
        <taxon>Flavobacteriales</taxon>
        <taxon>Weeksellaceae</taxon>
        <taxon>Chryseobacterium group</taxon>
        <taxon>Chryseobacterium</taxon>
    </lineage>
</organism>
<evidence type="ECO:0000313" key="1">
    <source>
        <dbReference type="EMBL" id="MDR6403221.1"/>
    </source>
</evidence>
<gene>
    <name evidence="1" type="ORF">J2781_000125</name>
</gene>
<evidence type="ECO:0000313" key="2">
    <source>
        <dbReference type="Proteomes" id="UP001184853"/>
    </source>
</evidence>
<dbReference type="Proteomes" id="UP001184853">
    <property type="component" value="Unassembled WGS sequence"/>
</dbReference>
<protein>
    <submittedName>
        <fullName evidence="1">Uncharacterized protein</fullName>
    </submittedName>
</protein>
<dbReference type="EMBL" id="JAVDQS010000001">
    <property type="protein sequence ID" value="MDR6403221.1"/>
    <property type="molecule type" value="Genomic_DNA"/>
</dbReference>